<comment type="similarity">
    <text evidence="1 2">Belongs to the MecA family.</text>
</comment>
<comment type="subunit">
    <text evidence="2">Homodimer.</text>
</comment>
<accession>A0A1G9W1L2</accession>
<dbReference type="InterPro" id="IPR038471">
    <property type="entry name" value="MecA_C_sf"/>
</dbReference>
<dbReference type="EMBL" id="FNHW01000001">
    <property type="protein sequence ID" value="SDM78056.1"/>
    <property type="molecule type" value="Genomic_DNA"/>
</dbReference>
<dbReference type="GO" id="GO:0045808">
    <property type="term" value="P:negative regulation of establishment of competence for transformation"/>
    <property type="evidence" value="ECO:0007669"/>
    <property type="project" value="UniProtKB-UniRule"/>
</dbReference>
<evidence type="ECO:0000313" key="4">
    <source>
        <dbReference type="Proteomes" id="UP000199544"/>
    </source>
</evidence>
<reference evidence="4" key="1">
    <citation type="submission" date="2016-10" db="EMBL/GenBank/DDBJ databases">
        <authorList>
            <person name="Varghese N."/>
            <person name="Submissions S."/>
        </authorList>
    </citation>
    <scope>NUCLEOTIDE SEQUENCE [LARGE SCALE GENOMIC DNA]</scope>
    <source>
        <strain evidence="4">CGMCC 1.6854</strain>
    </source>
</reference>
<dbReference type="PIRSF" id="PIRSF029008">
    <property type="entry name" value="MecA"/>
    <property type="match status" value="1"/>
</dbReference>
<dbReference type="STRING" id="459525.SAMN04488137_1898"/>
<dbReference type="GO" id="GO:0030674">
    <property type="term" value="F:protein-macromolecule adaptor activity"/>
    <property type="evidence" value="ECO:0007669"/>
    <property type="project" value="UniProtKB-UniRule"/>
</dbReference>
<dbReference type="Pfam" id="PF05389">
    <property type="entry name" value="MecA"/>
    <property type="match status" value="1"/>
</dbReference>
<protein>
    <recommendedName>
        <fullName evidence="2">Adapter protein MecA</fullName>
    </recommendedName>
</protein>
<dbReference type="AlphaFoldDB" id="A0A1G9W1L2"/>
<proteinExistence type="inferred from homology"/>
<dbReference type="HAMAP" id="MF_01124">
    <property type="entry name" value="MecA"/>
    <property type="match status" value="1"/>
</dbReference>
<evidence type="ECO:0000256" key="2">
    <source>
        <dbReference type="HAMAP-Rule" id="MF_01124"/>
    </source>
</evidence>
<evidence type="ECO:0000256" key="1">
    <source>
        <dbReference type="ARBA" id="ARBA00005397"/>
    </source>
</evidence>
<comment type="domain">
    <text evidence="2">The N-terminal domain probably binds unfolded/aggregated proteins; the C-terminal domain interacts with ClpC.</text>
</comment>
<dbReference type="GO" id="GO:0030435">
    <property type="term" value="P:sporulation resulting in formation of a cellular spore"/>
    <property type="evidence" value="ECO:0007669"/>
    <property type="project" value="UniProtKB-KW"/>
</dbReference>
<name>A0A1G9W1L2_9BACL</name>
<dbReference type="PANTHER" id="PTHR39161">
    <property type="entry name" value="ADAPTER PROTEIN MECA"/>
    <property type="match status" value="1"/>
</dbReference>
<dbReference type="GO" id="GO:0042174">
    <property type="term" value="P:negative regulation of sporulation resulting in formation of a cellular spore"/>
    <property type="evidence" value="ECO:0007669"/>
    <property type="project" value="UniProtKB-UniRule"/>
</dbReference>
<gene>
    <name evidence="2" type="primary">mecA</name>
    <name evidence="3" type="ORF">SAMN04488137_1898</name>
</gene>
<keyword evidence="4" id="KW-1185">Reference proteome</keyword>
<dbReference type="NCBIfam" id="NF002781">
    <property type="entry name" value="PRK02899.1"/>
    <property type="match status" value="1"/>
</dbReference>
<dbReference type="GO" id="GO:0030420">
    <property type="term" value="P:establishment of competence for transformation"/>
    <property type="evidence" value="ECO:0007669"/>
    <property type="project" value="UniProtKB-KW"/>
</dbReference>
<dbReference type="PANTHER" id="PTHR39161:SF2">
    <property type="entry name" value="ADAPTER PROTEIN MECA 2"/>
    <property type="match status" value="1"/>
</dbReference>
<comment type="function">
    <text evidence="2">Enables the recognition and targeting of unfolded and aggregated proteins to the ClpC protease or to other proteins involved in proteolysis.</text>
</comment>
<dbReference type="Gene3D" id="3.30.70.1950">
    <property type="match status" value="1"/>
</dbReference>
<dbReference type="RefSeq" id="WP_090234130.1">
    <property type="nucleotide sequence ID" value="NZ_FNHW01000001.1"/>
</dbReference>
<dbReference type="InterPro" id="IPR008681">
    <property type="entry name" value="Neg-reg_MecA"/>
</dbReference>
<evidence type="ECO:0000313" key="3">
    <source>
        <dbReference type="EMBL" id="SDM78056.1"/>
    </source>
</evidence>
<dbReference type="OrthoDB" id="2085234at2"/>
<dbReference type="Proteomes" id="UP000199544">
    <property type="component" value="Unassembled WGS sequence"/>
</dbReference>
<sequence length="196" mass="22738">MRVERLTYNKIKIFLTFDDLKERGISKDEIWQDIPKVHQLFRDMMTEADDEVGFKADGPIAVEVFALPAQGMVVIVTKGHNEYELEDEYDDDYIEMQVTLDESDEIFYEFSSFEDVIALAKRLKPLNLDGGVLYSFEDCFYLKFEEHDLTEIELDTLIALMAEFGNSSTITSHRVIEYGKALMDSHAISQINKYFN</sequence>
<organism evidence="3 4">
    <name type="scientific">Fictibacillus solisalsi</name>
    <dbReference type="NCBI Taxonomy" id="459525"/>
    <lineage>
        <taxon>Bacteria</taxon>
        <taxon>Bacillati</taxon>
        <taxon>Bacillota</taxon>
        <taxon>Bacilli</taxon>
        <taxon>Bacillales</taxon>
        <taxon>Fictibacillaceae</taxon>
        <taxon>Fictibacillus</taxon>
    </lineage>
</organism>